<feature type="chain" id="PRO_5045768989" evidence="3">
    <location>
        <begin position="23"/>
        <end position="567"/>
    </location>
</feature>
<evidence type="ECO:0000256" key="3">
    <source>
        <dbReference type="SAM" id="SignalP"/>
    </source>
</evidence>
<dbReference type="RefSeq" id="WP_290247486.1">
    <property type="nucleotide sequence ID" value="NZ_JAUFQT010000001.1"/>
</dbReference>
<keyword evidence="1 3" id="KW-0732">Signal</keyword>
<sequence>MKIKFPQIILALLLGAAWISCARQSSPTGGPQDEEPPQLLNSNPASQSLNSKPDKIEMQFNEFIKAENPNRNIIITPRIDRDKMEVLAIKNRLNIKLNQELEDSTTYVFNFQKSIQDITENNPAQNLKLVFSTGNEIDSLKFSGKVKYVFPPKNKEIKDVLVGLYRIEDDTMDVFTDPPYYLSQADSTGKFEITNIKAGTYLAYAWHDSNNTLKADYKSEQYGFIKDSIPINQNISDVHINLFRGDLSELKINRANSIGSNFDVVLSKTPAELHVEHPAINDSLFYRIDEKNIRFYHNSLRNDSTLVHLKVRDSVGNNIDTTFYAVFDSSERKPEDLELKLKSNKGFLKTIEADIIANKPIHKIHYDSLMVRYDTASSIPLNQKHFYFPDSTKRTHLKFSLRLPDSLDYTNFTLFAADSSFEDIEGSFSSKEIKNNYKRFKNEELADAVAGEIQTNELPIIVQLLDKQGEIIKESYLTENSKFRFRNIQAGEYQIRAIIDKNLNHRWDPGNLYLGKQPEPVYHFTNPETNSRNVVLRGGWTNEGIIIQPNRPSGLVNAPTEKDSIPL</sequence>
<comment type="caution">
    <text evidence="6">The sequence shown here is derived from an EMBL/GenBank/DDBJ whole genome shotgun (WGS) entry which is preliminary data.</text>
</comment>
<feature type="compositionally biased region" description="Polar residues" evidence="2">
    <location>
        <begin position="39"/>
        <end position="51"/>
    </location>
</feature>
<proteinExistence type="predicted"/>
<feature type="domain" description="SbsA Ig-like" evidence="4">
    <location>
        <begin position="33"/>
        <end position="133"/>
    </location>
</feature>
<feature type="domain" description="Rhamnogalacturonan lyase" evidence="5">
    <location>
        <begin position="179"/>
        <end position="208"/>
    </location>
</feature>
<protein>
    <submittedName>
        <fullName evidence="6">Ig-like domain-containing protein</fullName>
    </submittedName>
</protein>
<evidence type="ECO:0000256" key="1">
    <source>
        <dbReference type="ARBA" id="ARBA00022729"/>
    </source>
</evidence>
<evidence type="ECO:0000259" key="5">
    <source>
        <dbReference type="Pfam" id="PF14686"/>
    </source>
</evidence>
<evidence type="ECO:0000256" key="2">
    <source>
        <dbReference type="SAM" id="MobiDB-lite"/>
    </source>
</evidence>
<dbReference type="Proteomes" id="UP001589654">
    <property type="component" value="Unassembled WGS sequence"/>
</dbReference>
<evidence type="ECO:0000313" key="6">
    <source>
        <dbReference type="EMBL" id="MFB9212740.1"/>
    </source>
</evidence>
<dbReference type="EMBL" id="JBHMEW010000063">
    <property type="protein sequence ID" value="MFB9212740.1"/>
    <property type="molecule type" value="Genomic_DNA"/>
</dbReference>
<feature type="signal peptide" evidence="3">
    <location>
        <begin position="1"/>
        <end position="22"/>
    </location>
</feature>
<gene>
    <name evidence="6" type="ORF">ACFFUR_13070</name>
</gene>
<evidence type="ECO:0000313" key="7">
    <source>
        <dbReference type="Proteomes" id="UP001589654"/>
    </source>
</evidence>
<evidence type="ECO:0000259" key="4">
    <source>
        <dbReference type="Pfam" id="PF13205"/>
    </source>
</evidence>
<name>A0ABV5J993_9BACT</name>
<feature type="region of interest" description="Disordered" evidence="2">
    <location>
        <begin position="24"/>
        <end position="51"/>
    </location>
</feature>
<reference evidence="6 7" key="1">
    <citation type="submission" date="2024-09" db="EMBL/GenBank/DDBJ databases">
        <authorList>
            <person name="Sun Q."/>
            <person name="Mori K."/>
        </authorList>
    </citation>
    <scope>NUCLEOTIDE SEQUENCE [LARGE SCALE GENOMIC DNA]</scope>
    <source>
        <strain evidence="6 7">CECT 7682</strain>
    </source>
</reference>
<dbReference type="Pfam" id="PF14686">
    <property type="entry name" value="fn3_3"/>
    <property type="match status" value="1"/>
</dbReference>
<dbReference type="Pfam" id="PF13205">
    <property type="entry name" value="Big_5"/>
    <property type="match status" value="1"/>
</dbReference>
<organism evidence="6 7">
    <name type="scientific">Echinicola jeungdonensis</name>
    <dbReference type="NCBI Taxonomy" id="709343"/>
    <lineage>
        <taxon>Bacteria</taxon>
        <taxon>Pseudomonadati</taxon>
        <taxon>Bacteroidota</taxon>
        <taxon>Cytophagia</taxon>
        <taxon>Cytophagales</taxon>
        <taxon>Cyclobacteriaceae</taxon>
        <taxon>Echinicola</taxon>
    </lineage>
</organism>
<dbReference type="PROSITE" id="PS51257">
    <property type="entry name" value="PROKAR_LIPOPROTEIN"/>
    <property type="match status" value="1"/>
</dbReference>
<dbReference type="InterPro" id="IPR029413">
    <property type="entry name" value="RG-lyase_II"/>
</dbReference>
<dbReference type="InterPro" id="IPR032812">
    <property type="entry name" value="SbsA_Ig"/>
</dbReference>
<accession>A0ABV5J993</accession>
<keyword evidence="7" id="KW-1185">Reference proteome</keyword>